<dbReference type="AlphaFoldDB" id="A0A9P6DNA9"/>
<accession>A0A9P6DNA9</accession>
<sequence length="275" mass="31163">MFSASKVPRFCFQSHSRLPQFRHASSMSRPSDPPFIVTYKKPKDASTVTTSFDTLDDFRSYFRGWLFTNPVTDCSIVPARMNYSHADSTVIYLADHPLYTAHEQGTRHHQISDKAFEEKAIKAIERHLFLRGGIRRFVAKDPARPDGWRYLTGETDIAEWDGSWEGPDGRVYFLEIKHFVDADKIAEANRKLEKSLKFLGKSAELATVYVAGKYWSTKSSVVNLAQTLGFGIVEENGTDLEVKHPVRGLQVGRNSGKQVVVVEGKKRGRPRKVKP</sequence>
<dbReference type="OrthoDB" id="3302177at2759"/>
<name>A0A9P6DNA9_9AGAM</name>
<gene>
    <name evidence="1" type="ORF">BS47DRAFT_1489931</name>
</gene>
<proteinExistence type="predicted"/>
<evidence type="ECO:0000313" key="2">
    <source>
        <dbReference type="Proteomes" id="UP000886523"/>
    </source>
</evidence>
<organism evidence="1 2">
    <name type="scientific">Hydnum rufescens UP504</name>
    <dbReference type="NCBI Taxonomy" id="1448309"/>
    <lineage>
        <taxon>Eukaryota</taxon>
        <taxon>Fungi</taxon>
        <taxon>Dikarya</taxon>
        <taxon>Basidiomycota</taxon>
        <taxon>Agaricomycotina</taxon>
        <taxon>Agaricomycetes</taxon>
        <taxon>Cantharellales</taxon>
        <taxon>Hydnaceae</taxon>
        <taxon>Hydnum</taxon>
    </lineage>
</organism>
<protein>
    <submittedName>
        <fullName evidence="1">Uncharacterized protein</fullName>
    </submittedName>
</protein>
<evidence type="ECO:0000313" key="1">
    <source>
        <dbReference type="EMBL" id="KAF9505089.1"/>
    </source>
</evidence>
<comment type="caution">
    <text evidence="1">The sequence shown here is derived from an EMBL/GenBank/DDBJ whole genome shotgun (WGS) entry which is preliminary data.</text>
</comment>
<dbReference type="EMBL" id="MU129175">
    <property type="protein sequence ID" value="KAF9505089.1"/>
    <property type="molecule type" value="Genomic_DNA"/>
</dbReference>
<keyword evidence="2" id="KW-1185">Reference proteome</keyword>
<dbReference type="Proteomes" id="UP000886523">
    <property type="component" value="Unassembled WGS sequence"/>
</dbReference>
<reference evidence="1" key="1">
    <citation type="journal article" date="2020" name="Nat. Commun.">
        <title>Large-scale genome sequencing of mycorrhizal fungi provides insights into the early evolution of symbiotic traits.</title>
        <authorList>
            <person name="Miyauchi S."/>
            <person name="Kiss E."/>
            <person name="Kuo A."/>
            <person name="Drula E."/>
            <person name="Kohler A."/>
            <person name="Sanchez-Garcia M."/>
            <person name="Morin E."/>
            <person name="Andreopoulos B."/>
            <person name="Barry K.W."/>
            <person name="Bonito G."/>
            <person name="Buee M."/>
            <person name="Carver A."/>
            <person name="Chen C."/>
            <person name="Cichocki N."/>
            <person name="Clum A."/>
            <person name="Culley D."/>
            <person name="Crous P.W."/>
            <person name="Fauchery L."/>
            <person name="Girlanda M."/>
            <person name="Hayes R.D."/>
            <person name="Keri Z."/>
            <person name="LaButti K."/>
            <person name="Lipzen A."/>
            <person name="Lombard V."/>
            <person name="Magnuson J."/>
            <person name="Maillard F."/>
            <person name="Murat C."/>
            <person name="Nolan M."/>
            <person name="Ohm R.A."/>
            <person name="Pangilinan J."/>
            <person name="Pereira M.F."/>
            <person name="Perotto S."/>
            <person name="Peter M."/>
            <person name="Pfister S."/>
            <person name="Riley R."/>
            <person name="Sitrit Y."/>
            <person name="Stielow J.B."/>
            <person name="Szollosi G."/>
            <person name="Zifcakova L."/>
            <person name="Stursova M."/>
            <person name="Spatafora J.W."/>
            <person name="Tedersoo L."/>
            <person name="Vaario L.M."/>
            <person name="Yamada A."/>
            <person name="Yan M."/>
            <person name="Wang P."/>
            <person name="Xu J."/>
            <person name="Bruns T."/>
            <person name="Baldrian P."/>
            <person name="Vilgalys R."/>
            <person name="Dunand C."/>
            <person name="Henrissat B."/>
            <person name="Grigoriev I.V."/>
            <person name="Hibbett D."/>
            <person name="Nagy L.G."/>
            <person name="Martin F.M."/>
        </authorList>
    </citation>
    <scope>NUCLEOTIDE SEQUENCE</scope>
    <source>
        <strain evidence="1">UP504</strain>
    </source>
</reference>